<keyword evidence="1" id="KW-0472">Membrane</keyword>
<dbReference type="Proteomes" id="UP000727907">
    <property type="component" value="Unassembled WGS sequence"/>
</dbReference>
<keyword evidence="1" id="KW-0812">Transmembrane</keyword>
<feature type="transmembrane region" description="Helical" evidence="1">
    <location>
        <begin position="27"/>
        <end position="47"/>
    </location>
</feature>
<comment type="caution">
    <text evidence="2">The sequence shown here is derived from an EMBL/GenBank/DDBJ whole genome shotgun (WGS) entry which is preliminary data.</text>
</comment>
<gene>
    <name evidence="2" type="ORF">KQ910_21065</name>
</gene>
<evidence type="ECO:0000313" key="3">
    <source>
        <dbReference type="Proteomes" id="UP000727907"/>
    </source>
</evidence>
<accession>A0ABS6INU6</accession>
<sequence length="100" mass="11360">MSSLYRAVMDSSVNPLRTLPAAQRFQLMLFLSVMWTNIFCFSAGAWIWYGELIVFHVLVAAGVIITGLVFRQASMTSAYRTYRHFPLKDGTARYDDVWGG</sequence>
<evidence type="ECO:0000313" key="2">
    <source>
        <dbReference type="EMBL" id="MBU8876278.1"/>
    </source>
</evidence>
<dbReference type="RefSeq" id="WP_216964949.1">
    <property type="nucleotide sequence ID" value="NZ_JAHOPB010000002.1"/>
</dbReference>
<feature type="transmembrane region" description="Helical" evidence="1">
    <location>
        <begin position="53"/>
        <end position="70"/>
    </location>
</feature>
<evidence type="ECO:0008006" key="4">
    <source>
        <dbReference type="Google" id="ProtNLM"/>
    </source>
</evidence>
<evidence type="ECO:0000256" key="1">
    <source>
        <dbReference type="SAM" id="Phobius"/>
    </source>
</evidence>
<reference evidence="2 3" key="1">
    <citation type="submission" date="2021-06" db="EMBL/GenBank/DDBJ databases">
        <authorList>
            <person name="Lee D.H."/>
        </authorList>
    </citation>
    <scope>NUCLEOTIDE SEQUENCE [LARGE SCALE GENOMIC DNA]</scope>
    <source>
        <strain evidence="2 3">MMS21-HV4-11</strain>
    </source>
</reference>
<keyword evidence="3" id="KW-1185">Reference proteome</keyword>
<name>A0ABS6INU6_9HYPH</name>
<protein>
    <recommendedName>
        <fullName evidence="4">Transmembrane protein</fullName>
    </recommendedName>
</protein>
<organism evidence="2 3">
    <name type="scientific">Reyranella humidisoli</name>
    <dbReference type="NCBI Taxonomy" id="2849149"/>
    <lineage>
        <taxon>Bacteria</taxon>
        <taxon>Pseudomonadati</taxon>
        <taxon>Pseudomonadota</taxon>
        <taxon>Alphaproteobacteria</taxon>
        <taxon>Hyphomicrobiales</taxon>
        <taxon>Reyranellaceae</taxon>
        <taxon>Reyranella</taxon>
    </lineage>
</organism>
<proteinExistence type="predicted"/>
<keyword evidence="1" id="KW-1133">Transmembrane helix</keyword>
<dbReference type="EMBL" id="JAHOPB010000002">
    <property type="protein sequence ID" value="MBU8876278.1"/>
    <property type="molecule type" value="Genomic_DNA"/>
</dbReference>